<dbReference type="Proteomes" id="UP001183176">
    <property type="component" value="Unassembled WGS sequence"/>
</dbReference>
<dbReference type="EMBL" id="JAVREH010000011">
    <property type="protein sequence ID" value="MDT0261868.1"/>
    <property type="molecule type" value="Genomic_DNA"/>
</dbReference>
<evidence type="ECO:0000313" key="2">
    <source>
        <dbReference type="EMBL" id="MDT0261868.1"/>
    </source>
</evidence>
<sequence>MKIRLVAVLPVLSLACVGLTGCDSKAGTAAVVSGHKISETQLSSYLRPDAPPVRSSDGSSSIAAKTFALQYLVQNEVFSALLAANGSPVTEADLATAKTSVLHGGDEQVLTDQITKAGFTSKFEPVVLRNHELLTILQAKLTSNQQATAAIAKLRQGVSISPRYGSWNQQSLSLVGVGKKQLPSVLSFEGTLPGDVKLPTQQ</sequence>
<comment type="caution">
    <text evidence="2">The sequence shown here is derived from an EMBL/GenBank/DDBJ whole genome shotgun (WGS) entry which is preliminary data.</text>
</comment>
<accession>A0ABU2JAW4</accession>
<protein>
    <recommendedName>
        <fullName evidence="4">Lipoprotein</fullName>
    </recommendedName>
</protein>
<feature type="chain" id="PRO_5047454677" description="Lipoprotein" evidence="1">
    <location>
        <begin position="21"/>
        <end position="202"/>
    </location>
</feature>
<gene>
    <name evidence="2" type="ORF">RM423_10710</name>
</gene>
<organism evidence="2 3">
    <name type="scientific">Jatrophihabitans lederbergiae</name>
    <dbReference type="NCBI Taxonomy" id="3075547"/>
    <lineage>
        <taxon>Bacteria</taxon>
        <taxon>Bacillati</taxon>
        <taxon>Actinomycetota</taxon>
        <taxon>Actinomycetes</taxon>
        <taxon>Jatrophihabitantales</taxon>
        <taxon>Jatrophihabitantaceae</taxon>
        <taxon>Jatrophihabitans</taxon>
    </lineage>
</organism>
<name>A0ABU2JAW4_9ACTN</name>
<keyword evidence="3" id="KW-1185">Reference proteome</keyword>
<dbReference type="PROSITE" id="PS51257">
    <property type="entry name" value="PROKAR_LIPOPROTEIN"/>
    <property type="match status" value="1"/>
</dbReference>
<keyword evidence="1" id="KW-0732">Signal</keyword>
<dbReference type="RefSeq" id="WP_311423020.1">
    <property type="nucleotide sequence ID" value="NZ_JAVREH010000011.1"/>
</dbReference>
<reference evidence="3" key="1">
    <citation type="submission" date="2023-07" db="EMBL/GenBank/DDBJ databases">
        <title>30 novel species of actinomycetes from the DSMZ collection.</title>
        <authorList>
            <person name="Nouioui I."/>
        </authorList>
    </citation>
    <scope>NUCLEOTIDE SEQUENCE [LARGE SCALE GENOMIC DNA]</scope>
    <source>
        <strain evidence="3">DSM 44399</strain>
    </source>
</reference>
<evidence type="ECO:0000256" key="1">
    <source>
        <dbReference type="SAM" id="SignalP"/>
    </source>
</evidence>
<evidence type="ECO:0008006" key="4">
    <source>
        <dbReference type="Google" id="ProtNLM"/>
    </source>
</evidence>
<feature type="signal peptide" evidence="1">
    <location>
        <begin position="1"/>
        <end position="20"/>
    </location>
</feature>
<evidence type="ECO:0000313" key="3">
    <source>
        <dbReference type="Proteomes" id="UP001183176"/>
    </source>
</evidence>
<proteinExistence type="predicted"/>